<dbReference type="SUPFAM" id="SSF54695">
    <property type="entry name" value="POZ domain"/>
    <property type="match status" value="1"/>
</dbReference>
<feature type="domain" description="BTB" evidence="2">
    <location>
        <begin position="27"/>
        <end position="91"/>
    </location>
</feature>
<feature type="region of interest" description="Disordered" evidence="1">
    <location>
        <begin position="172"/>
        <end position="222"/>
    </location>
</feature>
<dbReference type="InterPro" id="IPR011333">
    <property type="entry name" value="SKP1/BTB/POZ_sf"/>
</dbReference>
<feature type="compositionally biased region" description="Basic residues" evidence="1">
    <location>
        <begin position="174"/>
        <end position="191"/>
    </location>
</feature>
<reference evidence="3" key="1">
    <citation type="submission" date="2019-08" db="EMBL/GenBank/DDBJ databases">
        <title>The improved chromosome-level genome for the pearl oyster Pinctada fucata martensii using PacBio sequencing and Hi-C.</title>
        <authorList>
            <person name="Zheng Z."/>
        </authorList>
    </citation>
    <scope>NUCLEOTIDE SEQUENCE</scope>
    <source>
        <strain evidence="3">ZZ-2019</strain>
        <tissue evidence="3">Adductor muscle</tissue>
    </source>
</reference>
<keyword evidence="4" id="KW-1185">Reference proteome</keyword>
<dbReference type="InterPro" id="IPR000210">
    <property type="entry name" value="BTB/POZ_dom"/>
</dbReference>
<feature type="compositionally biased region" description="Basic and acidic residues" evidence="1">
    <location>
        <begin position="210"/>
        <end position="222"/>
    </location>
</feature>
<proteinExistence type="predicted"/>
<name>A0AA88XM16_PINIB</name>
<dbReference type="GO" id="GO:0000978">
    <property type="term" value="F:RNA polymerase II cis-regulatory region sequence-specific DNA binding"/>
    <property type="evidence" value="ECO:0007669"/>
    <property type="project" value="TreeGrafter"/>
</dbReference>
<organism evidence="3 4">
    <name type="scientific">Pinctada imbricata</name>
    <name type="common">Atlantic pearl-oyster</name>
    <name type="synonym">Pinctada martensii</name>
    <dbReference type="NCBI Taxonomy" id="66713"/>
    <lineage>
        <taxon>Eukaryota</taxon>
        <taxon>Metazoa</taxon>
        <taxon>Spiralia</taxon>
        <taxon>Lophotrochozoa</taxon>
        <taxon>Mollusca</taxon>
        <taxon>Bivalvia</taxon>
        <taxon>Autobranchia</taxon>
        <taxon>Pteriomorphia</taxon>
        <taxon>Pterioida</taxon>
        <taxon>Pterioidea</taxon>
        <taxon>Pteriidae</taxon>
        <taxon>Pinctada</taxon>
    </lineage>
</organism>
<evidence type="ECO:0000259" key="2">
    <source>
        <dbReference type="PROSITE" id="PS50097"/>
    </source>
</evidence>
<dbReference type="PANTHER" id="PTHR46105">
    <property type="entry name" value="AGAP004733-PA"/>
    <property type="match status" value="1"/>
</dbReference>
<dbReference type="PROSITE" id="PS50097">
    <property type="entry name" value="BTB"/>
    <property type="match status" value="1"/>
</dbReference>
<dbReference type="PANTHER" id="PTHR46105:SF28">
    <property type="entry name" value="ZINC FINGER PROTEIN 37-LIKE"/>
    <property type="match status" value="1"/>
</dbReference>
<dbReference type="Proteomes" id="UP001186944">
    <property type="component" value="Unassembled WGS sequence"/>
</dbReference>
<accession>A0AA88XM16</accession>
<evidence type="ECO:0000256" key="1">
    <source>
        <dbReference type="SAM" id="MobiDB-lite"/>
    </source>
</evidence>
<protein>
    <recommendedName>
        <fullName evidence="2">BTB domain-containing protein</fullName>
    </recommendedName>
</protein>
<dbReference type="Gene3D" id="3.30.710.10">
    <property type="entry name" value="Potassium Channel Kv1.1, Chain A"/>
    <property type="match status" value="1"/>
</dbReference>
<dbReference type="Pfam" id="PF00651">
    <property type="entry name" value="BTB"/>
    <property type="match status" value="1"/>
</dbReference>
<evidence type="ECO:0000313" key="4">
    <source>
        <dbReference type="Proteomes" id="UP001186944"/>
    </source>
</evidence>
<dbReference type="InterPro" id="IPR050457">
    <property type="entry name" value="ZnFinger_BTB_dom_contain"/>
</dbReference>
<gene>
    <name evidence="3" type="ORF">FSP39_011369</name>
</gene>
<dbReference type="AlphaFoldDB" id="A0AA88XM16"/>
<evidence type="ECO:0000313" key="3">
    <source>
        <dbReference type="EMBL" id="KAK3087841.1"/>
    </source>
</evidence>
<comment type="caution">
    <text evidence="3">The sequence shown here is derived from an EMBL/GenBank/DDBJ whole genome shotgun (WGS) entry which is preliminary data.</text>
</comment>
<dbReference type="SMART" id="SM00225">
    <property type="entry name" value="BTB"/>
    <property type="match status" value="1"/>
</dbReference>
<dbReference type="GO" id="GO:0000981">
    <property type="term" value="F:DNA-binding transcription factor activity, RNA polymerase II-specific"/>
    <property type="evidence" value="ECO:0007669"/>
    <property type="project" value="TreeGrafter"/>
</dbReference>
<sequence>MDVLMSLNHDGKLSDFLYKAYGSRLFCDLDVVTSDQTSYQVHRVVLATFSNYFHKKLKQKKGTDKIQIDIDSSVFKVLLEFMYTGQLSVTATERHSLYTATCILGIESAQELIQNAYVTSDWSTNSNLNSKLTNDTKSTDQESLIDPLIQDIIMETDQSDVKNEIQESLTEKVVKKKSSKRIQEKRKKKKAIPSTPKPKPSPKQNKKSKYLKEAEEKKHQVH</sequence>
<dbReference type="CDD" id="cd18186">
    <property type="entry name" value="BTB_POZ_ZBTB_KLHL-like"/>
    <property type="match status" value="1"/>
</dbReference>
<dbReference type="EMBL" id="VSWD01000011">
    <property type="protein sequence ID" value="KAK3087841.1"/>
    <property type="molecule type" value="Genomic_DNA"/>
</dbReference>